<sequence>MKTLEAASARNSVNRENLTALAYVGRGSMAVVPHRLERFFFEKIRKCERLNPESKTASVTDFVAKLVDKDRKGSLIGLGAGVCPTLLKKSKHLLIQNKDLRDINIELAGCLQQSKIPENLLRLVAGCRLQMLVIYVSGV</sequence>
<keyword evidence="2" id="KW-1185">Reference proteome</keyword>
<dbReference type="Proteomes" id="UP000541444">
    <property type="component" value="Unassembled WGS sequence"/>
</dbReference>
<evidence type="ECO:0000313" key="2">
    <source>
        <dbReference type="Proteomes" id="UP000541444"/>
    </source>
</evidence>
<comment type="caution">
    <text evidence="1">The sequence shown here is derived from an EMBL/GenBank/DDBJ whole genome shotgun (WGS) entry which is preliminary data.</text>
</comment>
<organism evidence="1 2">
    <name type="scientific">Kingdonia uniflora</name>
    <dbReference type="NCBI Taxonomy" id="39325"/>
    <lineage>
        <taxon>Eukaryota</taxon>
        <taxon>Viridiplantae</taxon>
        <taxon>Streptophyta</taxon>
        <taxon>Embryophyta</taxon>
        <taxon>Tracheophyta</taxon>
        <taxon>Spermatophyta</taxon>
        <taxon>Magnoliopsida</taxon>
        <taxon>Ranunculales</taxon>
        <taxon>Circaeasteraceae</taxon>
        <taxon>Kingdonia</taxon>
    </lineage>
</organism>
<name>A0A7J7LCM8_9MAGN</name>
<dbReference type="OrthoDB" id="1430143at2759"/>
<proteinExistence type="predicted"/>
<accession>A0A7J7LCM8</accession>
<gene>
    <name evidence="1" type="ORF">GIB67_000328</name>
</gene>
<protein>
    <submittedName>
        <fullName evidence="1">Uncharacterized protein</fullName>
    </submittedName>
</protein>
<reference evidence="1 2" key="1">
    <citation type="journal article" date="2020" name="IScience">
        <title>Genome Sequencing of the Endangered Kingdonia uniflora (Circaeasteraceae, Ranunculales) Reveals Potential Mechanisms of Evolutionary Specialization.</title>
        <authorList>
            <person name="Sun Y."/>
            <person name="Deng T."/>
            <person name="Zhang A."/>
            <person name="Moore M.J."/>
            <person name="Landis J.B."/>
            <person name="Lin N."/>
            <person name="Zhang H."/>
            <person name="Zhang X."/>
            <person name="Huang J."/>
            <person name="Zhang X."/>
            <person name="Sun H."/>
            <person name="Wang H."/>
        </authorList>
    </citation>
    <scope>NUCLEOTIDE SEQUENCE [LARGE SCALE GENOMIC DNA]</scope>
    <source>
        <strain evidence="1">TB1705</strain>
        <tissue evidence="1">Leaf</tissue>
    </source>
</reference>
<dbReference type="EMBL" id="JACGCM010002394">
    <property type="protein sequence ID" value="KAF6140280.1"/>
    <property type="molecule type" value="Genomic_DNA"/>
</dbReference>
<dbReference type="AlphaFoldDB" id="A0A7J7LCM8"/>
<evidence type="ECO:0000313" key="1">
    <source>
        <dbReference type="EMBL" id="KAF6140280.1"/>
    </source>
</evidence>